<dbReference type="Proteomes" id="UP000272051">
    <property type="component" value="Unassembled WGS sequence"/>
</dbReference>
<protein>
    <recommendedName>
        <fullName evidence="6">Transcription factor Pcc1</fullName>
    </recommendedName>
</protein>
<evidence type="ECO:0000256" key="1">
    <source>
        <dbReference type="ARBA" id="ARBA00007073"/>
    </source>
</evidence>
<evidence type="ECO:0000313" key="4">
    <source>
        <dbReference type="Proteomes" id="UP000272051"/>
    </source>
</evidence>
<sequence>MFSCVVTHVRRAFITLELPSPEIAHLLYNAIRPELESQPSPHAKAAAMLKGKYITFLFEAKSAAGIRALINSYLRWADMILKLAYELEV</sequence>
<organism evidence="3 4">
    <name type="scientific">Thermoproteota archaeon</name>
    <dbReference type="NCBI Taxonomy" id="2056631"/>
    <lineage>
        <taxon>Archaea</taxon>
        <taxon>Thermoproteota</taxon>
    </lineage>
</organism>
<dbReference type="NCBIfam" id="NF011470">
    <property type="entry name" value="PRK14887.1"/>
    <property type="match status" value="1"/>
</dbReference>
<name>A0A497EZ38_9CREN</name>
<dbReference type="EMBL" id="QMQV01000089">
    <property type="protein sequence ID" value="RLE48147.1"/>
    <property type="molecule type" value="Genomic_DNA"/>
</dbReference>
<evidence type="ECO:0008006" key="6">
    <source>
        <dbReference type="Google" id="ProtNLM"/>
    </source>
</evidence>
<evidence type="ECO:0000313" key="3">
    <source>
        <dbReference type="EMBL" id="RLE51990.1"/>
    </source>
</evidence>
<comment type="caution">
    <text evidence="3">The sequence shown here is derived from an EMBL/GenBank/DDBJ whole genome shotgun (WGS) entry which is preliminary data.</text>
</comment>
<dbReference type="InterPro" id="IPR015419">
    <property type="entry name" value="CTAG/Pcc1"/>
</dbReference>
<evidence type="ECO:0000313" key="2">
    <source>
        <dbReference type="EMBL" id="RLE48147.1"/>
    </source>
</evidence>
<dbReference type="Gene3D" id="3.30.310.50">
    <property type="entry name" value="Alpha-D-phosphohexomutase, C-terminal domain"/>
    <property type="match status" value="1"/>
</dbReference>
<gene>
    <name evidence="2" type="ORF">DRJ31_07815</name>
    <name evidence="3" type="ORF">DRJ33_04760</name>
</gene>
<dbReference type="Pfam" id="PF09341">
    <property type="entry name" value="Pcc1"/>
    <property type="match status" value="1"/>
</dbReference>
<reference evidence="4 5" key="1">
    <citation type="submission" date="2018-06" db="EMBL/GenBank/DDBJ databases">
        <title>Extensive metabolic versatility and redundancy in microbially diverse, dynamic hydrothermal sediments.</title>
        <authorList>
            <person name="Dombrowski N."/>
            <person name="Teske A."/>
            <person name="Baker B.J."/>
        </authorList>
    </citation>
    <scope>NUCLEOTIDE SEQUENCE [LARGE SCALE GENOMIC DNA]</scope>
    <source>
        <strain evidence="3">B34_G17</strain>
        <strain evidence="2">B66_G16</strain>
    </source>
</reference>
<comment type="similarity">
    <text evidence="1">Belongs to the CTAG/PCC1 family.</text>
</comment>
<dbReference type="Proteomes" id="UP000278475">
    <property type="component" value="Unassembled WGS sequence"/>
</dbReference>
<dbReference type="EMBL" id="QMQX01000074">
    <property type="protein sequence ID" value="RLE51990.1"/>
    <property type="molecule type" value="Genomic_DNA"/>
</dbReference>
<evidence type="ECO:0000313" key="5">
    <source>
        <dbReference type="Proteomes" id="UP000278475"/>
    </source>
</evidence>
<dbReference type="AlphaFoldDB" id="A0A497EZ38"/>
<proteinExistence type="inferred from homology"/>
<accession>A0A497EZ38</accession>